<feature type="domain" description="Amidohydrolase-related" evidence="2">
    <location>
        <begin position="6"/>
        <end position="263"/>
    </location>
</feature>
<protein>
    <submittedName>
        <fullName evidence="3">Amidohydrolase family protein</fullName>
    </submittedName>
</protein>
<evidence type="ECO:0000259" key="2">
    <source>
        <dbReference type="Pfam" id="PF04909"/>
    </source>
</evidence>
<accession>A0ABR7NUI6</accession>
<dbReference type="EMBL" id="JACRTJ010000025">
    <property type="protein sequence ID" value="MBC8599776.1"/>
    <property type="molecule type" value="Genomic_DNA"/>
</dbReference>
<dbReference type="InterPro" id="IPR032466">
    <property type="entry name" value="Metal_Hydrolase"/>
</dbReference>
<dbReference type="Proteomes" id="UP000647491">
    <property type="component" value="Unassembled WGS sequence"/>
</dbReference>
<proteinExistence type="predicted"/>
<sequence length="270" mass="30854">METQIIDFHTHIYPVALARRAMEVVRREGDPYDSLPIRENLLRRMEEADISLSVVQPVVSRPETQTDVNRFAREIVRTNLISFGGLHPDCPHVLEEIEKLKDLHMAGVKFHPPFQKVHLEDGKYREIWERINHLGLPVLIHCGCAKVPSPYDLHPASAEEIVRHLPDVPVILAHMGGLSMDQTGEDRLYRMPENVYIDTAMSAEFQDKDEFERIAGSFGPDRVIFGSDFPYGSQRAAIRLIEETGFSPWEKAAILGENARKILKDSIRKR</sequence>
<keyword evidence="1" id="KW-0456">Lyase</keyword>
<dbReference type="CDD" id="cd01292">
    <property type="entry name" value="metallo-dependent_hydrolases"/>
    <property type="match status" value="1"/>
</dbReference>
<organism evidence="3 4">
    <name type="scientific">Enterocloster hominis</name>
    <name type="common">ex Liu et al. 2021</name>
    <dbReference type="NCBI Taxonomy" id="2763663"/>
    <lineage>
        <taxon>Bacteria</taxon>
        <taxon>Bacillati</taxon>
        <taxon>Bacillota</taxon>
        <taxon>Clostridia</taxon>
        <taxon>Lachnospirales</taxon>
        <taxon>Lachnospiraceae</taxon>
        <taxon>Enterocloster</taxon>
    </lineage>
</organism>
<dbReference type="InterPro" id="IPR032465">
    <property type="entry name" value="ACMSD"/>
</dbReference>
<dbReference type="RefSeq" id="WP_262427900.1">
    <property type="nucleotide sequence ID" value="NZ_JACRTJ010000025.1"/>
</dbReference>
<comment type="caution">
    <text evidence="3">The sequence shown here is derived from an EMBL/GenBank/DDBJ whole genome shotgun (WGS) entry which is preliminary data.</text>
</comment>
<evidence type="ECO:0000313" key="4">
    <source>
        <dbReference type="Proteomes" id="UP000647491"/>
    </source>
</evidence>
<dbReference type="PANTHER" id="PTHR21240">
    <property type="entry name" value="2-AMINO-3-CARBOXYLMUCONATE-6-SEMIALDEHYDE DECARBOXYLASE"/>
    <property type="match status" value="1"/>
</dbReference>
<name>A0ABR7NUI6_9FIRM</name>
<dbReference type="SUPFAM" id="SSF51556">
    <property type="entry name" value="Metallo-dependent hydrolases"/>
    <property type="match status" value="1"/>
</dbReference>
<gene>
    <name evidence="3" type="ORF">H8708_11160</name>
</gene>
<dbReference type="InterPro" id="IPR006680">
    <property type="entry name" value="Amidohydro-rel"/>
</dbReference>
<keyword evidence="4" id="KW-1185">Reference proteome</keyword>
<evidence type="ECO:0000313" key="3">
    <source>
        <dbReference type="EMBL" id="MBC8599776.1"/>
    </source>
</evidence>
<dbReference type="Pfam" id="PF04909">
    <property type="entry name" value="Amidohydro_2"/>
    <property type="match status" value="1"/>
</dbReference>
<evidence type="ECO:0000256" key="1">
    <source>
        <dbReference type="ARBA" id="ARBA00023239"/>
    </source>
</evidence>
<reference evidence="3 4" key="1">
    <citation type="submission" date="2020-08" db="EMBL/GenBank/DDBJ databases">
        <title>Genome public.</title>
        <authorList>
            <person name="Liu C."/>
            <person name="Sun Q."/>
        </authorList>
    </citation>
    <scope>NUCLEOTIDE SEQUENCE [LARGE SCALE GENOMIC DNA]</scope>
    <source>
        <strain evidence="3 4">BX10</strain>
    </source>
</reference>
<dbReference type="Gene3D" id="3.20.20.140">
    <property type="entry name" value="Metal-dependent hydrolases"/>
    <property type="match status" value="1"/>
</dbReference>